<protein>
    <recommendedName>
        <fullName evidence="7">Manganese transport system membrane protein MntC</fullName>
    </recommendedName>
</protein>
<evidence type="ECO:0000313" key="12">
    <source>
        <dbReference type="Proteomes" id="UP000293637"/>
    </source>
</evidence>
<dbReference type="GO" id="GO:0043190">
    <property type="term" value="C:ATP-binding cassette (ABC) transporter complex"/>
    <property type="evidence" value="ECO:0007669"/>
    <property type="project" value="InterPro"/>
</dbReference>
<proteinExistence type="inferred from homology"/>
<accession>A0A4Q9W9N8</accession>
<evidence type="ECO:0000256" key="2">
    <source>
        <dbReference type="ARBA" id="ARBA00008034"/>
    </source>
</evidence>
<dbReference type="InterPro" id="IPR001626">
    <property type="entry name" value="ABC_TroCD"/>
</dbReference>
<evidence type="ECO:0000256" key="1">
    <source>
        <dbReference type="ARBA" id="ARBA00004141"/>
    </source>
</evidence>
<feature type="transmembrane region" description="Helical" evidence="9">
    <location>
        <begin position="251"/>
        <end position="268"/>
    </location>
</feature>
<evidence type="ECO:0000256" key="7">
    <source>
        <dbReference type="ARBA" id="ARBA00073179"/>
    </source>
</evidence>
<feature type="transmembrane region" description="Helical" evidence="9">
    <location>
        <begin position="97"/>
        <end position="117"/>
    </location>
</feature>
<dbReference type="CDD" id="cd06550">
    <property type="entry name" value="TM_ABC_iron-siderophores_like"/>
    <property type="match status" value="1"/>
</dbReference>
<reference evidence="11 12" key="1">
    <citation type="journal article" date="2019" name="Sci. Transl. Med.">
        <title>Quorum sensing between bacterial species on the skin protects against epidermal injury in atopic dermatitis.</title>
        <authorList>
            <person name="Williams M.R."/>
        </authorList>
    </citation>
    <scope>NUCLEOTIDE SEQUENCE [LARGE SCALE GENOMIC DNA]</scope>
    <source>
        <strain evidence="11 12">E7</strain>
    </source>
</reference>
<dbReference type="AlphaFoldDB" id="A0A4Q9W9N8"/>
<comment type="subcellular location">
    <subcellularLocation>
        <location evidence="8">Cell membrane</location>
        <topology evidence="8">Multi-pass membrane protein</topology>
    </subcellularLocation>
    <subcellularLocation>
        <location evidence="1">Membrane</location>
        <topology evidence="1">Multi-pass membrane protein</topology>
    </subcellularLocation>
</comment>
<dbReference type="PANTHER" id="PTHR30477">
    <property type="entry name" value="ABC-TRANSPORTER METAL-BINDING PROTEIN"/>
    <property type="match status" value="1"/>
</dbReference>
<dbReference type="OMA" id="ALMGDGI"/>
<feature type="transmembrane region" description="Helical" evidence="9">
    <location>
        <begin position="137"/>
        <end position="156"/>
    </location>
</feature>
<evidence type="ECO:0000313" key="11">
    <source>
        <dbReference type="EMBL" id="TBW71904.1"/>
    </source>
</evidence>
<comment type="similarity">
    <text evidence="2 8">Belongs to the ABC-3 integral membrane protein family.</text>
</comment>
<organism evidence="11 12">
    <name type="scientific">Staphylococcus lugdunensis</name>
    <dbReference type="NCBI Taxonomy" id="28035"/>
    <lineage>
        <taxon>Bacteria</taxon>
        <taxon>Bacillati</taxon>
        <taxon>Bacillota</taxon>
        <taxon>Bacilli</taxon>
        <taxon>Bacillales</taxon>
        <taxon>Staphylococcaceae</taxon>
        <taxon>Staphylococcus</taxon>
    </lineage>
</organism>
<dbReference type="Proteomes" id="UP000325462">
    <property type="component" value="Chromosome"/>
</dbReference>
<evidence type="ECO:0000256" key="6">
    <source>
        <dbReference type="ARBA" id="ARBA00057828"/>
    </source>
</evidence>
<evidence type="ECO:0000256" key="4">
    <source>
        <dbReference type="ARBA" id="ARBA00022989"/>
    </source>
</evidence>
<evidence type="ECO:0000256" key="3">
    <source>
        <dbReference type="ARBA" id="ARBA00022692"/>
    </source>
</evidence>
<evidence type="ECO:0000313" key="10">
    <source>
        <dbReference type="EMBL" id="QEX39616.1"/>
    </source>
</evidence>
<dbReference type="EMBL" id="SCHB01000005">
    <property type="protein sequence ID" value="TBW71904.1"/>
    <property type="molecule type" value="Genomic_DNA"/>
</dbReference>
<feature type="transmembrane region" description="Helical" evidence="9">
    <location>
        <begin position="200"/>
        <end position="218"/>
    </location>
</feature>
<evidence type="ECO:0000256" key="9">
    <source>
        <dbReference type="SAM" id="Phobius"/>
    </source>
</evidence>
<keyword evidence="8" id="KW-0813">Transport</keyword>
<feature type="transmembrane region" description="Helical" evidence="9">
    <location>
        <begin position="62"/>
        <end position="85"/>
    </location>
</feature>
<dbReference type="GO" id="GO:0071281">
    <property type="term" value="P:cellular response to iron ion"/>
    <property type="evidence" value="ECO:0007669"/>
    <property type="project" value="UniProtKB-ARBA"/>
</dbReference>
<dbReference type="Proteomes" id="UP000293637">
    <property type="component" value="Unassembled WGS sequence"/>
</dbReference>
<dbReference type="SUPFAM" id="SSF81345">
    <property type="entry name" value="ABC transporter involved in vitamin B12 uptake, BtuC"/>
    <property type="match status" value="1"/>
</dbReference>
<dbReference type="Pfam" id="PF00950">
    <property type="entry name" value="ABC-3"/>
    <property type="match status" value="1"/>
</dbReference>
<keyword evidence="5 9" id="KW-0472">Membrane</keyword>
<reference evidence="10 13" key="2">
    <citation type="submission" date="2019-07" db="EMBL/GenBank/DDBJ databases">
        <title>Comparative genome analysis of staphylococcus lugdunensis shows clonal complex-dependent diversity of the putative virulence factor, ess/type vii locus.</title>
        <authorList>
            <person name="Lebeurre J."/>
            <person name="Dahyot S."/>
            <person name="Diene S."/>
            <person name="Paulay A."/>
            <person name="Aubourg M."/>
            <person name="Argemi X."/>
            <person name="Giard J.-C."/>
            <person name="Tournier I."/>
            <person name="Francois P."/>
            <person name="Pestel-Caron M."/>
        </authorList>
    </citation>
    <scope>NUCLEOTIDE SEQUENCE [LARGE SCALE GENOMIC DNA]</scope>
    <source>
        <strain evidence="10 13">SL13</strain>
    </source>
</reference>
<dbReference type="GO" id="GO:0010043">
    <property type="term" value="P:response to zinc ion"/>
    <property type="evidence" value="ECO:0007669"/>
    <property type="project" value="TreeGrafter"/>
</dbReference>
<feature type="transmembrane region" description="Helical" evidence="9">
    <location>
        <begin position="177"/>
        <end position="194"/>
    </location>
</feature>
<name>A0A4Q9W9N8_STALU</name>
<evidence type="ECO:0000256" key="5">
    <source>
        <dbReference type="ARBA" id="ARBA00023136"/>
    </source>
</evidence>
<dbReference type="InterPro" id="IPR037294">
    <property type="entry name" value="ABC_BtuC-like"/>
</dbReference>
<dbReference type="EMBL" id="CP041722">
    <property type="protein sequence ID" value="QEX39616.1"/>
    <property type="molecule type" value="Genomic_DNA"/>
</dbReference>
<dbReference type="FunFam" id="1.10.3470.10:FF:000003">
    <property type="entry name" value="Iron ABC transporter permease SitD"/>
    <property type="match status" value="1"/>
</dbReference>
<keyword evidence="4 9" id="KW-1133">Transmembrane helix</keyword>
<dbReference type="PANTHER" id="PTHR30477:SF13">
    <property type="entry name" value="IRON TRANSPORT SYSTEM MEMBRANE PROTEIN HI_0360-RELATED"/>
    <property type="match status" value="1"/>
</dbReference>
<gene>
    <name evidence="11" type="ORF">EQ812_08840</name>
    <name evidence="10" type="ORF">FO454_12140</name>
</gene>
<keyword evidence="13" id="KW-1185">Reference proteome</keyword>
<dbReference type="GO" id="GO:0055085">
    <property type="term" value="P:transmembrane transport"/>
    <property type="evidence" value="ECO:0007669"/>
    <property type="project" value="InterPro"/>
</dbReference>
<evidence type="ECO:0000256" key="8">
    <source>
        <dbReference type="RuleBase" id="RU003943"/>
    </source>
</evidence>
<feature type="transmembrane region" description="Helical" evidence="9">
    <location>
        <begin position="225"/>
        <end position="245"/>
    </location>
</feature>
<keyword evidence="3 8" id="KW-0812">Transmembrane</keyword>
<comment type="function">
    <text evidence="6">This protein is probably a component of a manganese permease, a binding protein-dependent, ATP-driven transport system.</text>
</comment>
<dbReference type="Gene3D" id="1.10.3470.10">
    <property type="entry name" value="ABC transporter involved in vitamin B12 uptake, BtuC"/>
    <property type="match status" value="1"/>
</dbReference>
<evidence type="ECO:0000313" key="13">
    <source>
        <dbReference type="Proteomes" id="UP000325462"/>
    </source>
</evidence>
<sequence length="284" mass="30741">MLFMIDFLNQILDYQFLHRALITSIVVGIACGTVGSLVILRGLSLMGDAMSHAVLPGVAVSFILHIPFFIGAMISGMLASLFIGFISDKSKTKPDAAIGICFTAFLALGVIMISLIQSSTNLYHILFGNLLAITNQAFLSTLIICGLILVLIIIFYRPLKISTFDPTFSKMSGLNTSLLHYFVMLLLALVTVASIQTVGIILVVALLVTPASTAFLITKQLSTMMMVSSLLSTICSIIGMFFSYLYNLPSGASIVICTFITYVIVFTFKKLANKQKRGISSCES</sequence>
<feature type="transmembrane region" description="Helical" evidence="9">
    <location>
        <begin position="20"/>
        <end position="42"/>
    </location>
</feature>